<keyword evidence="3" id="KW-1185">Reference proteome</keyword>
<feature type="region of interest" description="Disordered" evidence="1">
    <location>
        <begin position="70"/>
        <end position="113"/>
    </location>
</feature>
<proteinExistence type="predicted"/>
<dbReference type="EMBL" id="CAAALY010263961">
    <property type="protein sequence ID" value="VEL40177.1"/>
    <property type="molecule type" value="Genomic_DNA"/>
</dbReference>
<feature type="compositionally biased region" description="Polar residues" evidence="1">
    <location>
        <begin position="265"/>
        <end position="280"/>
    </location>
</feature>
<feature type="compositionally biased region" description="Low complexity" evidence="1">
    <location>
        <begin position="253"/>
        <end position="264"/>
    </location>
</feature>
<gene>
    <name evidence="2" type="ORF">PXEA_LOCUS33617</name>
</gene>
<reference evidence="2" key="1">
    <citation type="submission" date="2018-11" db="EMBL/GenBank/DDBJ databases">
        <authorList>
            <consortium name="Pathogen Informatics"/>
        </authorList>
    </citation>
    <scope>NUCLEOTIDE SEQUENCE</scope>
</reference>
<evidence type="ECO:0000313" key="2">
    <source>
        <dbReference type="EMBL" id="VEL40177.1"/>
    </source>
</evidence>
<protein>
    <submittedName>
        <fullName evidence="2">Uncharacterized protein</fullName>
    </submittedName>
</protein>
<dbReference type="AlphaFoldDB" id="A0A448XMF9"/>
<evidence type="ECO:0000313" key="3">
    <source>
        <dbReference type="Proteomes" id="UP000784294"/>
    </source>
</evidence>
<dbReference type="Proteomes" id="UP000784294">
    <property type="component" value="Unassembled WGS sequence"/>
</dbReference>
<accession>A0A448XMF9</accession>
<comment type="caution">
    <text evidence="2">The sequence shown here is derived from an EMBL/GenBank/DDBJ whole genome shotgun (WGS) entry which is preliminary data.</text>
</comment>
<name>A0A448XMF9_9PLAT</name>
<evidence type="ECO:0000256" key="1">
    <source>
        <dbReference type="SAM" id="MobiDB-lite"/>
    </source>
</evidence>
<sequence length="564" mass="60129">MPARLLKMCHVYCLTGYYHAFNGLRTRSLSSTSDSCHTDTKTVVVCKASAATNRQEFSHSHSTLSTLCKQQRPQLPPHQSRLISSGVGQDEDDASYENPMQAEAEDDRDEEAGVRQEIEADTGIAMALLTLTNRQDKLNIHPLISPLPALNLSNSNCSTTGVDRSRCFSIRRSSLTDQSSHNLDQCTGFLPHDFFSDQPKDLDIPLHSMGESCVTGPPSANAVSSFGADRPCYARPGPSGSLIAPYHLQMLTSQSDSSSTQDSQILTLNSGDPSTQSSGFQGQYDRLRVKRQAAHTPPYLVTPTAFVSATSSCIMPKGGNIAENGNNVSNNACSSNFILGSDRLFDSVDSSNIVSFPGAGQFSRSVMITTTPAVSEVPVTSFAMVTSAMSISSPAASIYSVRDDSNLVHLHQQPSPSTPLSSSRLASLDKEVARKLATDCSSSSSVASTLPSSASPSISVIHAASGSSSLLSSLPVGHVGAPTLQTLGGPNFMAIGHDAVMALHKSHISHRKHLHLNCQTDHLSATPLPSPPQSQLQQPLHLQGFRDHDSLLIGANQVGFNYSI</sequence>
<organism evidence="2 3">
    <name type="scientific">Protopolystoma xenopodis</name>
    <dbReference type="NCBI Taxonomy" id="117903"/>
    <lineage>
        <taxon>Eukaryota</taxon>
        <taxon>Metazoa</taxon>
        <taxon>Spiralia</taxon>
        <taxon>Lophotrochozoa</taxon>
        <taxon>Platyhelminthes</taxon>
        <taxon>Monogenea</taxon>
        <taxon>Polyopisthocotylea</taxon>
        <taxon>Polystomatidea</taxon>
        <taxon>Polystomatidae</taxon>
        <taxon>Protopolystoma</taxon>
    </lineage>
</organism>
<feature type="region of interest" description="Disordered" evidence="1">
    <location>
        <begin position="253"/>
        <end position="280"/>
    </location>
</feature>